<evidence type="ECO:0000313" key="3">
    <source>
        <dbReference type="EMBL" id="THD83700.1"/>
    </source>
</evidence>
<reference evidence="3 4" key="1">
    <citation type="submission" date="2019-04" db="EMBL/GenBank/DDBJ databases">
        <title>Draft genome sequence of Gemmobacter aestuarii sp. nov.</title>
        <authorList>
            <person name="Hameed A."/>
            <person name="Lin S.-Y."/>
            <person name="Shahina M."/>
            <person name="Lai W.-A."/>
            <person name="Young C.-C."/>
        </authorList>
    </citation>
    <scope>NUCLEOTIDE SEQUENCE [LARGE SCALE GENOMIC DNA]</scope>
    <source>
        <strain evidence="3 4">CC-PW-75</strain>
    </source>
</reference>
<keyword evidence="1" id="KW-0808">Transferase</keyword>
<accession>A0A4S3MMN6</accession>
<dbReference type="InterPro" id="IPR019734">
    <property type="entry name" value="TPR_rpt"/>
</dbReference>
<dbReference type="SUPFAM" id="SSF52540">
    <property type="entry name" value="P-loop containing nucleoside triphosphate hydrolases"/>
    <property type="match status" value="1"/>
</dbReference>
<organism evidence="3 4">
    <name type="scientific">Aliigemmobacter aestuarii</name>
    <dbReference type="NCBI Taxonomy" id="1445661"/>
    <lineage>
        <taxon>Bacteria</taxon>
        <taxon>Pseudomonadati</taxon>
        <taxon>Pseudomonadota</taxon>
        <taxon>Alphaproteobacteria</taxon>
        <taxon>Rhodobacterales</taxon>
        <taxon>Paracoccaceae</taxon>
        <taxon>Aliigemmobacter</taxon>
    </lineage>
</organism>
<feature type="repeat" description="TPR" evidence="2">
    <location>
        <begin position="43"/>
        <end position="76"/>
    </location>
</feature>
<dbReference type="SUPFAM" id="SSF48452">
    <property type="entry name" value="TPR-like"/>
    <property type="match status" value="1"/>
</dbReference>
<evidence type="ECO:0000256" key="2">
    <source>
        <dbReference type="PROSITE-ProRule" id="PRU00339"/>
    </source>
</evidence>
<name>A0A4S3MMN6_9RHOB</name>
<dbReference type="InterPro" id="IPR011990">
    <property type="entry name" value="TPR-like_helical_dom_sf"/>
</dbReference>
<evidence type="ECO:0000313" key="4">
    <source>
        <dbReference type="Proteomes" id="UP000309450"/>
    </source>
</evidence>
<feature type="repeat" description="TPR" evidence="2">
    <location>
        <begin position="202"/>
        <end position="235"/>
    </location>
</feature>
<dbReference type="EMBL" id="SSND01000002">
    <property type="protein sequence ID" value="THD83700.1"/>
    <property type="molecule type" value="Genomic_DNA"/>
</dbReference>
<protein>
    <submittedName>
        <fullName evidence="3">Tetratricopeptide repeat protein</fullName>
    </submittedName>
</protein>
<keyword evidence="4" id="KW-1185">Reference proteome</keyword>
<dbReference type="PANTHER" id="PTHR12788">
    <property type="entry name" value="PROTEIN-TYROSINE SULFOTRANSFERASE 2"/>
    <property type="match status" value="1"/>
</dbReference>
<feature type="repeat" description="TPR" evidence="2">
    <location>
        <begin position="305"/>
        <end position="338"/>
    </location>
</feature>
<dbReference type="SMART" id="SM00028">
    <property type="entry name" value="TPR"/>
    <property type="match status" value="8"/>
</dbReference>
<dbReference type="Gene3D" id="3.40.50.300">
    <property type="entry name" value="P-loop containing nucleotide triphosphate hydrolases"/>
    <property type="match status" value="1"/>
</dbReference>
<dbReference type="OrthoDB" id="9800698at2"/>
<feature type="repeat" description="TPR" evidence="2">
    <location>
        <begin position="339"/>
        <end position="372"/>
    </location>
</feature>
<feature type="repeat" description="TPR" evidence="2">
    <location>
        <begin position="236"/>
        <end position="269"/>
    </location>
</feature>
<dbReference type="InterPro" id="IPR027417">
    <property type="entry name" value="P-loop_NTPase"/>
</dbReference>
<keyword evidence="2" id="KW-0802">TPR repeat</keyword>
<dbReference type="PANTHER" id="PTHR12788:SF10">
    <property type="entry name" value="PROTEIN-TYROSINE SULFOTRANSFERASE"/>
    <property type="match status" value="1"/>
</dbReference>
<dbReference type="PROSITE" id="PS50005">
    <property type="entry name" value="TPR"/>
    <property type="match status" value="5"/>
</dbReference>
<dbReference type="AlphaFoldDB" id="A0A4S3MMN6"/>
<comment type="caution">
    <text evidence="3">The sequence shown here is derived from an EMBL/GenBank/DDBJ whole genome shotgun (WGS) entry which is preliminary data.</text>
</comment>
<proteinExistence type="predicted"/>
<gene>
    <name evidence="3" type="ORF">E7811_10565</name>
</gene>
<dbReference type="RefSeq" id="WP_136394593.1">
    <property type="nucleotide sequence ID" value="NZ_SSND01000002.1"/>
</dbReference>
<sequence length="723" mass="79092">MPALSPADIKARYARAMALLSDGKPDEALPVLGEIAEANPSIPEVQFQIGRIFLSADRYDRAHHHFALAAGLRPQEASIWHGWAAAVALHGDTAAEAEFLARLKAAALPPALKLALQDRFGARRAKSRPETGGAAPAALTAAAQAMATGKPAEAEARAMALLKAHPKSAAAANILASARAALGKAEAVATFREAARLDPAYAEPHLNLGQLLLERGEEEAARLAFREAVVRAPGMVPALVALAVQFTRSDQPEKALPLLERAVKADPRSMPALLAMGNARTRLHDYAAAAEALEKAARLPDGRTPAVLAMLAQAQARQGRDEEALRNYDAALAINPDHPVAQGGKAALLQTLGRFDEAEDWFRRAFRTDPANGENYRLFVASHKTQAGDPIIDQMTARFDDPATPETDRMNLGFAIAKVLEDVKDHARVFRYLDAANGLMRKAHPYDIAQREAEVQAVRTAMSGFDWQAARIEGATDFAPIFVTGMPRSGTTLVEQIIASHSTVEGAGEVGDGTRAAQALLMQGAGAGMFRRMADLSGDKIAGLGREYEAMMRRRFPDAPRVTDKSIQTYLFLGLTRLALPKSRIIVVRRDPRDTLLSIYKNKFPDGTHLYAYDQRDLAKYYTSFTRMIDFWRDLVPGWFHEVQYEDLVANPEAETRKLIAACGLDWEDACLNFHENRRKVETLSVFQVRQPISKGSVQAWRRYEAELAPMIEALKEDGHVLD</sequence>
<dbReference type="Proteomes" id="UP000309450">
    <property type="component" value="Unassembled WGS sequence"/>
</dbReference>
<dbReference type="GO" id="GO:0008476">
    <property type="term" value="F:protein-tyrosine sulfotransferase activity"/>
    <property type="evidence" value="ECO:0007669"/>
    <property type="project" value="InterPro"/>
</dbReference>
<dbReference type="InterPro" id="IPR026634">
    <property type="entry name" value="TPST-like"/>
</dbReference>
<dbReference type="Pfam" id="PF13469">
    <property type="entry name" value="Sulfotransfer_3"/>
    <property type="match status" value="1"/>
</dbReference>
<dbReference type="Pfam" id="PF14559">
    <property type="entry name" value="TPR_19"/>
    <property type="match status" value="1"/>
</dbReference>
<dbReference type="Gene3D" id="1.25.40.10">
    <property type="entry name" value="Tetratricopeptide repeat domain"/>
    <property type="match status" value="3"/>
</dbReference>
<dbReference type="Pfam" id="PF13432">
    <property type="entry name" value="TPR_16"/>
    <property type="match status" value="3"/>
</dbReference>
<evidence type="ECO:0000256" key="1">
    <source>
        <dbReference type="ARBA" id="ARBA00022679"/>
    </source>
</evidence>